<dbReference type="Pfam" id="PF00107">
    <property type="entry name" value="ADH_zinc_N"/>
    <property type="match status" value="1"/>
</dbReference>
<accession>A0A0J6C3F5</accession>
<dbReference type="KEGG" id="bpdz:BBN53_10060"/>
<dbReference type="Proteomes" id="UP000092950">
    <property type="component" value="Chromosome"/>
</dbReference>
<dbReference type="SUPFAM" id="SSF50129">
    <property type="entry name" value="GroES-like"/>
    <property type="match status" value="1"/>
</dbReference>
<reference evidence="4 7" key="2">
    <citation type="submission" date="2016-07" db="EMBL/GenBank/DDBJ databases">
        <title>Complete genome sequences of Bordetella pseudohinzii.</title>
        <authorList>
            <person name="Spilker T."/>
            <person name="Darrah R."/>
            <person name="LiPuma J.J."/>
        </authorList>
    </citation>
    <scope>NUCLEOTIDE SEQUENCE [LARGE SCALE GENOMIC DNA]</scope>
    <source>
        <strain evidence="4 7">HI4681</strain>
    </source>
</reference>
<dbReference type="SUPFAM" id="SSF51735">
    <property type="entry name" value="NAD(P)-binding Rossmann-fold domains"/>
    <property type="match status" value="1"/>
</dbReference>
<dbReference type="Pfam" id="PF08240">
    <property type="entry name" value="ADH_N"/>
    <property type="match status" value="1"/>
</dbReference>
<protein>
    <submittedName>
        <fullName evidence="5">Beta-ketoacyl-acyl-carrier-protein synthase I</fullName>
        <ecNumber evidence="5">2.3.1.41</ecNumber>
    </submittedName>
    <submittedName>
        <fullName evidence="4">NADPH:quinone oxidoreductase</fullName>
    </submittedName>
</protein>
<accession>A0A0M7H904</accession>
<dbReference type="Gene3D" id="3.40.50.720">
    <property type="entry name" value="NAD(P)-binding Rossmann-like Domain"/>
    <property type="match status" value="1"/>
</dbReference>
<dbReference type="EMBL" id="CP016440">
    <property type="protein sequence ID" value="ANY16211.1"/>
    <property type="molecule type" value="Genomic_DNA"/>
</dbReference>
<dbReference type="RefSeq" id="WP_043211802.1">
    <property type="nucleotide sequence ID" value="NZ_CAJGUP010000221.1"/>
</dbReference>
<dbReference type="GO" id="GO:0004315">
    <property type="term" value="F:3-oxoacyl-[acyl-carrier-protein] synthase activity"/>
    <property type="evidence" value="ECO:0007669"/>
    <property type="project" value="UniProtKB-EC"/>
</dbReference>
<dbReference type="GO" id="GO:0016651">
    <property type="term" value="F:oxidoreductase activity, acting on NAD(P)H"/>
    <property type="evidence" value="ECO:0007669"/>
    <property type="project" value="TreeGrafter"/>
</dbReference>
<reference evidence="5 6" key="1">
    <citation type="submission" date="2015-09" db="EMBL/GenBank/DDBJ databases">
        <authorList>
            <person name="Jackson K.R."/>
            <person name="Lunt B.L."/>
            <person name="Fisher J.N.B."/>
            <person name="Gardner A.V."/>
            <person name="Bailey M.E."/>
            <person name="Deus L.M."/>
            <person name="Earl A.S."/>
            <person name="Gibby P.D."/>
            <person name="Hartmann K.A."/>
            <person name="Liu J.E."/>
            <person name="Manci A.M."/>
            <person name="Nielsen D.A."/>
            <person name="Solomon M.B."/>
            <person name="Breakwell D.P."/>
            <person name="Burnett S.H."/>
            <person name="Grose J.H."/>
        </authorList>
    </citation>
    <scope>NUCLEOTIDE SEQUENCE [LARGE SCALE GENOMIC DNA]</scope>
    <source>
        <strain evidence="5 6">2789STDY5608636</strain>
    </source>
</reference>
<evidence type="ECO:0000256" key="2">
    <source>
        <dbReference type="ARBA" id="ARBA00023002"/>
    </source>
</evidence>
<keyword evidence="1" id="KW-0521">NADP</keyword>
<evidence type="ECO:0000256" key="1">
    <source>
        <dbReference type="ARBA" id="ARBA00022857"/>
    </source>
</evidence>
<gene>
    <name evidence="5" type="primary">ppsC_3</name>
    <name evidence="4" type="ORF">BBN53_10060</name>
    <name evidence="5" type="ORF">ERS370011_03520</name>
</gene>
<feature type="domain" description="Enoyl reductase (ER)" evidence="3">
    <location>
        <begin position="11"/>
        <end position="322"/>
    </location>
</feature>
<dbReference type="OrthoDB" id="9788224at2"/>
<organism evidence="5 6">
    <name type="scientific">Bordetella pseudohinzii</name>
    <dbReference type="NCBI Taxonomy" id="1331258"/>
    <lineage>
        <taxon>Bacteria</taxon>
        <taxon>Pseudomonadati</taxon>
        <taxon>Pseudomonadota</taxon>
        <taxon>Betaproteobacteria</taxon>
        <taxon>Burkholderiales</taxon>
        <taxon>Alcaligenaceae</taxon>
        <taxon>Bordetella</taxon>
    </lineage>
</organism>
<dbReference type="CDD" id="cd08253">
    <property type="entry name" value="zeta_crystallin"/>
    <property type="match status" value="1"/>
</dbReference>
<evidence type="ECO:0000313" key="5">
    <source>
        <dbReference type="EMBL" id="CUJ05284.1"/>
    </source>
</evidence>
<dbReference type="AlphaFoldDB" id="A0A0J6C3F5"/>
<dbReference type="Proteomes" id="UP000053096">
    <property type="component" value="Unassembled WGS sequence"/>
</dbReference>
<dbReference type="SMART" id="SM00829">
    <property type="entry name" value="PKS_ER"/>
    <property type="match status" value="1"/>
</dbReference>
<dbReference type="GO" id="GO:0070402">
    <property type="term" value="F:NADPH binding"/>
    <property type="evidence" value="ECO:0007669"/>
    <property type="project" value="TreeGrafter"/>
</dbReference>
<evidence type="ECO:0000313" key="6">
    <source>
        <dbReference type="Proteomes" id="UP000053096"/>
    </source>
</evidence>
<proteinExistence type="predicted"/>
<dbReference type="PANTHER" id="PTHR48106:SF18">
    <property type="entry name" value="QUINONE OXIDOREDUCTASE PIG3"/>
    <property type="match status" value="1"/>
</dbReference>
<keyword evidence="5" id="KW-0808">Transferase</keyword>
<dbReference type="InterPro" id="IPR013149">
    <property type="entry name" value="ADH-like_C"/>
</dbReference>
<dbReference type="InterPro" id="IPR011032">
    <property type="entry name" value="GroES-like_sf"/>
</dbReference>
<keyword evidence="7" id="KW-1185">Reference proteome</keyword>
<evidence type="ECO:0000313" key="4">
    <source>
        <dbReference type="EMBL" id="ANY16211.1"/>
    </source>
</evidence>
<dbReference type="Gene3D" id="3.90.180.10">
    <property type="entry name" value="Medium-chain alcohol dehydrogenases, catalytic domain"/>
    <property type="match status" value="1"/>
</dbReference>
<sequence length="324" mass="34343">MLAARYRSNGAAREVLELATLPDPSPGPGEVRVKVAYSGVNPSDVKSRAGSRPVEQGYVIPHSDGAGEIDAVGEGVDPASLGQRVWLWNAQYGRRDGTAAQYVCLPAAQAVPLPEGVSLQAGAALGIPALTAVHALRLAALSPGESVLVTGAASNVGFYAAQLARLAGAEVMATVGAEDKAQSLRALGLKRLIDYKREPVAERVRAWTDGRGADALIDLDFSRSARLVRDGALASHARFVCYGSNDRGDIPIHFASWLPRAISLHFFLVYTLTPQARQAAIAELQARLPELRHHAVEIYPLADIVAAHERVESGRFAGKVLVAP</sequence>
<dbReference type="InterPro" id="IPR036291">
    <property type="entry name" value="NAD(P)-bd_dom_sf"/>
</dbReference>
<evidence type="ECO:0000313" key="7">
    <source>
        <dbReference type="Proteomes" id="UP000092950"/>
    </source>
</evidence>
<dbReference type="PANTHER" id="PTHR48106">
    <property type="entry name" value="QUINONE OXIDOREDUCTASE PIG3-RELATED"/>
    <property type="match status" value="1"/>
</dbReference>
<dbReference type="InterPro" id="IPR013154">
    <property type="entry name" value="ADH-like_N"/>
</dbReference>
<dbReference type="EMBL" id="CYTV01000011">
    <property type="protein sequence ID" value="CUJ05284.1"/>
    <property type="molecule type" value="Genomic_DNA"/>
</dbReference>
<keyword evidence="5" id="KW-0012">Acyltransferase</keyword>
<name>A0A0J6C3F5_9BORD</name>
<evidence type="ECO:0000259" key="3">
    <source>
        <dbReference type="SMART" id="SM00829"/>
    </source>
</evidence>
<keyword evidence="2" id="KW-0560">Oxidoreductase</keyword>
<dbReference type="EC" id="2.3.1.41" evidence="5"/>
<dbReference type="InterPro" id="IPR020843">
    <property type="entry name" value="ER"/>
</dbReference>